<comment type="caution">
    <text evidence="1">The sequence shown here is derived from an EMBL/GenBank/DDBJ whole genome shotgun (WGS) entry which is preliminary data.</text>
</comment>
<dbReference type="AlphaFoldDB" id="A0A8S9YY98"/>
<organism evidence="1 2">
    <name type="scientific">Paragonimus skrjabini miyazakii</name>
    <dbReference type="NCBI Taxonomy" id="59628"/>
    <lineage>
        <taxon>Eukaryota</taxon>
        <taxon>Metazoa</taxon>
        <taxon>Spiralia</taxon>
        <taxon>Lophotrochozoa</taxon>
        <taxon>Platyhelminthes</taxon>
        <taxon>Trematoda</taxon>
        <taxon>Digenea</taxon>
        <taxon>Plagiorchiida</taxon>
        <taxon>Troglotremata</taxon>
        <taxon>Troglotrematidae</taxon>
        <taxon>Paragonimus</taxon>
    </lineage>
</organism>
<keyword evidence="2" id="KW-1185">Reference proteome</keyword>
<evidence type="ECO:0000313" key="1">
    <source>
        <dbReference type="EMBL" id="KAF7260079.1"/>
    </source>
</evidence>
<gene>
    <name evidence="1" type="ORF">EG68_02669</name>
</gene>
<proteinExistence type="predicted"/>
<protein>
    <submittedName>
        <fullName evidence="1">Uncharacterized protein</fullName>
    </submittedName>
</protein>
<evidence type="ECO:0000313" key="2">
    <source>
        <dbReference type="Proteomes" id="UP000822476"/>
    </source>
</evidence>
<name>A0A8S9YY98_9TREM</name>
<reference evidence="1" key="1">
    <citation type="submission" date="2019-07" db="EMBL/GenBank/DDBJ databases">
        <title>Annotation for the trematode Paragonimus miyazaki's.</title>
        <authorList>
            <person name="Choi Y.-J."/>
        </authorList>
    </citation>
    <scope>NUCLEOTIDE SEQUENCE</scope>
    <source>
        <strain evidence="1">Japan</strain>
    </source>
</reference>
<dbReference type="EMBL" id="JTDE01000900">
    <property type="protein sequence ID" value="KAF7260079.1"/>
    <property type="molecule type" value="Genomic_DNA"/>
</dbReference>
<sequence length="155" mass="17638">MPNSKTSSGAEILQKLRQCTNSFSESVTTVVSLPHGSEHQLTGKKTGRRRTGVCRWRSPKKQQTTHQRFVYKVTNATAPYSSAFLCGFSFDSQFEILFSDCVSKGLLLVAPNRWISYLLLYTCSITVKFDEHVIKDGPKITRNMTRNSKLWFHGR</sequence>
<accession>A0A8S9YY98</accession>
<dbReference type="Proteomes" id="UP000822476">
    <property type="component" value="Unassembled WGS sequence"/>
</dbReference>